<evidence type="ECO:0000313" key="5">
    <source>
        <dbReference type="EMBL" id="MET4633309.1"/>
    </source>
</evidence>
<dbReference type="EMBL" id="JBEPSM010000001">
    <property type="protein sequence ID" value="MET4633309.1"/>
    <property type="molecule type" value="Genomic_DNA"/>
</dbReference>
<dbReference type="RefSeq" id="WP_354549496.1">
    <property type="nucleotide sequence ID" value="NZ_JBEPSM010000001.1"/>
</dbReference>
<dbReference type="InterPro" id="IPR036291">
    <property type="entry name" value="NAD(P)-bd_dom_sf"/>
</dbReference>
<dbReference type="PANTHER" id="PTHR43708:SF5">
    <property type="entry name" value="CONSERVED EXPRESSED OXIDOREDUCTASE (EUROFUNG)-RELATED"/>
    <property type="match status" value="1"/>
</dbReference>
<keyword evidence="2" id="KW-0560">Oxidoreductase</keyword>
<dbReference type="Pfam" id="PF01408">
    <property type="entry name" value="GFO_IDH_MocA"/>
    <property type="match status" value="1"/>
</dbReference>
<dbReference type="SUPFAM" id="SSF55347">
    <property type="entry name" value="Glyceraldehyde-3-phosphate dehydrogenase-like, C-terminal domain"/>
    <property type="match status" value="1"/>
</dbReference>
<protein>
    <submittedName>
        <fullName evidence="5">Dehydrogenase</fullName>
    </submittedName>
</protein>
<dbReference type="Pfam" id="PF22725">
    <property type="entry name" value="GFO_IDH_MocA_C3"/>
    <property type="match status" value="1"/>
</dbReference>
<evidence type="ECO:0000259" key="3">
    <source>
        <dbReference type="Pfam" id="PF01408"/>
    </source>
</evidence>
<evidence type="ECO:0000256" key="2">
    <source>
        <dbReference type="ARBA" id="ARBA00023002"/>
    </source>
</evidence>
<feature type="domain" description="Gfo/Idh/MocA-like oxidoreductase N-terminal" evidence="3">
    <location>
        <begin position="18"/>
        <end position="138"/>
    </location>
</feature>
<evidence type="ECO:0000313" key="6">
    <source>
        <dbReference type="Proteomes" id="UP001549321"/>
    </source>
</evidence>
<accession>A0ABV2QWB4</accession>
<keyword evidence="6" id="KW-1185">Reference proteome</keyword>
<dbReference type="InterPro" id="IPR000683">
    <property type="entry name" value="Gfo/Idh/MocA-like_OxRdtase_N"/>
</dbReference>
<feature type="domain" description="GFO/IDH/MocA-like oxidoreductase" evidence="4">
    <location>
        <begin position="148"/>
        <end position="270"/>
    </location>
</feature>
<dbReference type="PANTHER" id="PTHR43708">
    <property type="entry name" value="CONSERVED EXPRESSED OXIDOREDUCTASE (EUROFUNG)"/>
    <property type="match status" value="1"/>
</dbReference>
<comment type="similarity">
    <text evidence="1">Belongs to the Gfo/Idh/MocA family.</text>
</comment>
<dbReference type="Proteomes" id="UP001549321">
    <property type="component" value="Unassembled WGS sequence"/>
</dbReference>
<comment type="caution">
    <text evidence="5">The sequence shown here is derived from an EMBL/GenBank/DDBJ whole genome shotgun (WGS) entry which is preliminary data.</text>
</comment>
<sequence>MADSKGFSPDPEIRVNDLRIGAIGAGMIMAECHLAAYQEAGFPVVAIASRTKANAAKVATRWSIPTVHETPEALIEDENVEILDLAFPPDQQPALIRHALKQKHIKGILAQKPLALTLEDAIALRDEAKAAGKILSVNQNMRYDQSMRVLKQILDKGELGTPVIATIEMRAIPHWQTFLEEYDRLTLSNMSVHHLDVLRFLFGEVDEIYTAARTDPRTKFEHTDGITASTIKFESGVMAVSLEDVWSGPRGEGFDSDIYIKWRVEGTDGVAQGTIGWPTGAASTLTYASKTTTGGKWVTPEWDTMWFPHAFKGVMEQLQYAVKTGDAPALTVADNVKTVALIEAGYRSIAEGRAVKLSEITI</sequence>
<evidence type="ECO:0000256" key="1">
    <source>
        <dbReference type="ARBA" id="ARBA00010928"/>
    </source>
</evidence>
<dbReference type="Gene3D" id="3.40.50.720">
    <property type="entry name" value="NAD(P)-binding Rossmann-like Domain"/>
    <property type="match status" value="1"/>
</dbReference>
<gene>
    <name evidence="5" type="ORF">ABIE08_001222</name>
</gene>
<dbReference type="SUPFAM" id="SSF51735">
    <property type="entry name" value="NAD(P)-binding Rossmann-fold domains"/>
    <property type="match status" value="1"/>
</dbReference>
<reference evidence="5 6" key="1">
    <citation type="submission" date="2024-06" db="EMBL/GenBank/DDBJ databases">
        <title>Sorghum-associated microbial communities from plants grown in Nebraska, USA.</title>
        <authorList>
            <person name="Schachtman D."/>
        </authorList>
    </citation>
    <scope>NUCLEOTIDE SEQUENCE [LARGE SCALE GENOMIC DNA]</scope>
    <source>
        <strain evidence="5 6">3207</strain>
    </source>
</reference>
<name>A0ABV2QWB4_9HYPH</name>
<dbReference type="Gene3D" id="3.30.360.10">
    <property type="entry name" value="Dihydrodipicolinate Reductase, domain 2"/>
    <property type="match status" value="1"/>
</dbReference>
<dbReference type="InterPro" id="IPR051317">
    <property type="entry name" value="Gfo/Idh/MocA_oxidoreduct"/>
</dbReference>
<proteinExistence type="inferred from homology"/>
<organism evidence="5 6">
    <name type="scientific">Kaistia defluvii</name>
    <dbReference type="NCBI Taxonomy" id="410841"/>
    <lineage>
        <taxon>Bacteria</taxon>
        <taxon>Pseudomonadati</taxon>
        <taxon>Pseudomonadota</taxon>
        <taxon>Alphaproteobacteria</taxon>
        <taxon>Hyphomicrobiales</taxon>
        <taxon>Kaistiaceae</taxon>
        <taxon>Kaistia</taxon>
    </lineage>
</organism>
<evidence type="ECO:0000259" key="4">
    <source>
        <dbReference type="Pfam" id="PF22725"/>
    </source>
</evidence>
<dbReference type="InterPro" id="IPR055170">
    <property type="entry name" value="GFO_IDH_MocA-like_dom"/>
</dbReference>